<evidence type="ECO:0000313" key="3">
    <source>
        <dbReference type="Proteomes" id="UP001194468"/>
    </source>
</evidence>
<proteinExistence type="predicted"/>
<feature type="compositionally biased region" description="Basic and acidic residues" evidence="1">
    <location>
        <begin position="72"/>
        <end position="88"/>
    </location>
</feature>
<feature type="region of interest" description="Disordered" evidence="1">
    <location>
        <begin position="71"/>
        <end position="92"/>
    </location>
</feature>
<comment type="caution">
    <text evidence="2">The sequence shown here is derived from an EMBL/GenBank/DDBJ whole genome shotgun (WGS) entry which is preliminary data.</text>
</comment>
<reference evidence="2" key="1">
    <citation type="submission" date="2019-10" db="EMBL/GenBank/DDBJ databases">
        <authorList>
            <consortium name="DOE Joint Genome Institute"/>
            <person name="Kuo A."/>
            <person name="Miyauchi S."/>
            <person name="Kiss E."/>
            <person name="Drula E."/>
            <person name="Kohler A."/>
            <person name="Sanchez-Garcia M."/>
            <person name="Andreopoulos B."/>
            <person name="Barry K.W."/>
            <person name="Bonito G."/>
            <person name="Buee M."/>
            <person name="Carver A."/>
            <person name="Chen C."/>
            <person name="Cichocki N."/>
            <person name="Clum A."/>
            <person name="Culley D."/>
            <person name="Crous P.W."/>
            <person name="Fauchery L."/>
            <person name="Girlanda M."/>
            <person name="Hayes R."/>
            <person name="Keri Z."/>
            <person name="LaButti K."/>
            <person name="Lipzen A."/>
            <person name="Lombard V."/>
            <person name="Magnuson J."/>
            <person name="Maillard F."/>
            <person name="Morin E."/>
            <person name="Murat C."/>
            <person name="Nolan M."/>
            <person name="Ohm R."/>
            <person name="Pangilinan J."/>
            <person name="Pereira M."/>
            <person name="Perotto S."/>
            <person name="Peter M."/>
            <person name="Riley R."/>
            <person name="Sitrit Y."/>
            <person name="Stielow B."/>
            <person name="Szollosi G."/>
            <person name="Zifcakova L."/>
            <person name="Stursova M."/>
            <person name="Spatafora J.W."/>
            <person name="Tedersoo L."/>
            <person name="Vaario L.-M."/>
            <person name="Yamada A."/>
            <person name="Yan M."/>
            <person name="Wang P."/>
            <person name="Xu J."/>
            <person name="Bruns T."/>
            <person name="Baldrian P."/>
            <person name="Vilgalys R."/>
            <person name="Henrissat B."/>
            <person name="Grigoriev I.V."/>
            <person name="Hibbett D."/>
            <person name="Nagy L.G."/>
            <person name="Martin F.M."/>
        </authorList>
    </citation>
    <scope>NUCLEOTIDE SEQUENCE</scope>
    <source>
        <strain evidence="2">BED1</strain>
    </source>
</reference>
<sequence>MVANAGVCNRVDARGTFLCYDYAATQMITQGHGGCGSLEQVRSLANLVSLHVARTLPANLLSRALHRPPSIRQRDSTSVDMRSEEKAQRPFNKHVRAHTRRAVYIYSGW</sequence>
<name>A0AAD4BZT0_BOLED</name>
<gene>
    <name evidence="2" type="ORF">L210DRAFT_996530</name>
</gene>
<dbReference type="Proteomes" id="UP001194468">
    <property type="component" value="Unassembled WGS sequence"/>
</dbReference>
<dbReference type="EMBL" id="WHUW01000007">
    <property type="protein sequence ID" value="KAF8443872.1"/>
    <property type="molecule type" value="Genomic_DNA"/>
</dbReference>
<protein>
    <submittedName>
        <fullName evidence="2">Uncharacterized protein</fullName>
    </submittedName>
</protein>
<keyword evidence="3" id="KW-1185">Reference proteome</keyword>
<evidence type="ECO:0000256" key="1">
    <source>
        <dbReference type="SAM" id="MobiDB-lite"/>
    </source>
</evidence>
<evidence type="ECO:0000313" key="2">
    <source>
        <dbReference type="EMBL" id="KAF8443872.1"/>
    </source>
</evidence>
<organism evidence="2 3">
    <name type="scientific">Boletus edulis BED1</name>
    <dbReference type="NCBI Taxonomy" id="1328754"/>
    <lineage>
        <taxon>Eukaryota</taxon>
        <taxon>Fungi</taxon>
        <taxon>Dikarya</taxon>
        <taxon>Basidiomycota</taxon>
        <taxon>Agaricomycotina</taxon>
        <taxon>Agaricomycetes</taxon>
        <taxon>Agaricomycetidae</taxon>
        <taxon>Boletales</taxon>
        <taxon>Boletineae</taxon>
        <taxon>Boletaceae</taxon>
        <taxon>Boletoideae</taxon>
        <taxon>Boletus</taxon>
    </lineage>
</organism>
<dbReference type="AlphaFoldDB" id="A0AAD4BZT0"/>
<accession>A0AAD4BZT0</accession>
<reference evidence="2" key="2">
    <citation type="journal article" date="2020" name="Nat. Commun.">
        <title>Large-scale genome sequencing of mycorrhizal fungi provides insights into the early evolution of symbiotic traits.</title>
        <authorList>
            <person name="Miyauchi S."/>
            <person name="Kiss E."/>
            <person name="Kuo A."/>
            <person name="Drula E."/>
            <person name="Kohler A."/>
            <person name="Sanchez-Garcia M."/>
            <person name="Morin E."/>
            <person name="Andreopoulos B."/>
            <person name="Barry K.W."/>
            <person name="Bonito G."/>
            <person name="Buee M."/>
            <person name="Carver A."/>
            <person name="Chen C."/>
            <person name="Cichocki N."/>
            <person name="Clum A."/>
            <person name="Culley D."/>
            <person name="Crous P.W."/>
            <person name="Fauchery L."/>
            <person name="Girlanda M."/>
            <person name="Hayes R.D."/>
            <person name="Keri Z."/>
            <person name="LaButti K."/>
            <person name="Lipzen A."/>
            <person name="Lombard V."/>
            <person name="Magnuson J."/>
            <person name="Maillard F."/>
            <person name="Murat C."/>
            <person name="Nolan M."/>
            <person name="Ohm R.A."/>
            <person name="Pangilinan J."/>
            <person name="Pereira M.F."/>
            <person name="Perotto S."/>
            <person name="Peter M."/>
            <person name="Pfister S."/>
            <person name="Riley R."/>
            <person name="Sitrit Y."/>
            <person name="Stielow J.B."/>
            <person name="Szollosi G."/>
            <person name="Zifcakova L."/>
            <person name="Stursova M."/>
            <person name="Spatafora J.W."/>
            <person name="Tedersoo L."/>
            <person name="Vaario L.M."/>
            <person name="Yamada A."/>
            <person name="Yan M."/>
            <person name="Wang P."/>
            <person name="Xu J."/>
            <person name="Bruns T."/>
            <person name="Baldrian P."/>
            <person name="Vilgalys R."/>
            <person name="Dunand C."/>
            <person name="Henrissat B."/>
            <person name="Grigoriev I.V."/>
            <person name="Hibbett D."/>
            <person name="Nagy L.G."/>
            <person name="Martin F.M."/>
        </authorList>
    </citation>
    <scope>NUCLEOTIDE SEQUENCE</scope>
    <source>
        <strain evidence="2">BED1</strain>
    </source>
</reference>